<sequence length="216" mass="24405">MCSHYEAPSQQRLLDGFGVTPQLPFQPDLWPTYRGPFVRLPDEEAGDEERPSFEALLGQFGLLPFWAKEPSLGRRTYNARSETASSKPSFRDAWKKGRHCIIPAIAIYEPDWRSGKAVPTRITRSDGGVMAIAGLWDEWRSPAGELLHSFSMLTVNADDHSLMNQFHKPQDEKRSVVILPNGSITDWLRAGAADSMDFMRLYPAEKLTAEARPTHY</sequence>
<name>A0A1X0ZX55_PSEPU</name>
<accession>A0A1X0ZX55</accession>
<evidence type="ECO:0000256" key="4">
    <source>
        <dbReference type="ARBA" id="ARBA00022801"/>
    </source>
</evidence>
<evidence type="ECO:0000256" key="6">
    <source>
        <dbReference type="ARBA" id="ARBA00023125"/>
    </source>
</evidence>
<dbReference type="Proteomes" id="UP000193675">
    <property type="component" value="Unassembled WGS sequence"/>
</dbReference>
<dbReference type="EMBL" id="CP061724">
    <property type="protein sequence ID" value="QOD01434.1"/>
    <property type="molecule type" value="Genomic_DNA"/>
</dbReference>
<evidence type="ECO:0000313" key="11">
    <source>
        <dbReference type="Proteomes" id="UP000193675"/>
    </source>
</evidence>
<dbReference type="GO" id="GO:0016829">
    <property type="term" value="F:lyase activity"/>
    <property type="evidence" value="ECO:0007669"/>
    <property type="project" value="UniProtKB-KW"/>
</dbReference>
<dbReference type="GO" id="GO:0008233">
    <property type="term" value="F:peptidase activity"/>
    <property type="evidence" value="ECO:0007669"/>
    <property type="project" value="UniProtKB-KW"/>
</dbReference>
<keyword evidence="5" id="KW-0190">Covalent protein-DNA linkage</keyword>
<geneLocation type="plasmid" evidence="10 12">
    <name>pZXPA-20-602k</name>
</geneLocation>
<keyword evidence="4 8" id="KW-0378">Hydrolase</keyword>
<dbReference type="OrthoDB" id="6192129at2"/>
<reference evidence="9 11" key="1">
    <citation type="submission" date="2017-04" db="EMBL/GenBank/DDBJ databases">
        <title>Presence of VIM-2 positive Pseudomonas species in chickens and their surrounding environment.</title>
        <authorList>
            <person name="Zhang R."/>
        </authorList>
    </citation>
    <scope>NUCLEOTIDE SEQUENCE [LARGE SCALE GENOMIC DNA]</scope>
    <source>
        <strain evidence="9 11">DZ-C18</strain>
    </source>
</reference>
<evidence type="ECO:0000313" key="10">
    <source>
        <dbReference type="EMBL" id="QOD01434.1"/>
    </source>
</evidence>
<dbReference type="Gene3D" id="3.90.1680.10">
    <property type="entry name" value="SOS response associated peptidase-like"/>
    <property type="match status" value="1"/>
</dbReference>
<keyword evidence="6" id="KW-0238">DNA-binding</keyword>
<comment type="similarity">
    <text evidence="1 8">Belongs to the SOS response-associated peptidase family.</text>
</comment>
<evidence type="ECO:0000256" key="1">
    <source>
        <dbReference type="ARBA" id="ARBA00008136"/>
    </source>
</evidence>
<reference evidence="10 12" key="2">
    <citation type="submission" date="2020-09" db="EMBL/GenBank/DDBJ databases">
        <title>Co-existence of a novel multidrug-resistance efflux pump with carbapenem resistance gene blaVIM-2 in one megaplasmid in Pseudomonas putida.</title>
        <authorList>
            <person name="Peng K."/>
            <person name="Li R."/>
        </authorList>
    </citation>
    <scope>NUCLEOTIDE SEQUENCE [LARGE SCALE GENOMIC DNA]</scope>
    <source>
        <strain evidence="10 12">ZXPA-20</strain>
        <plasmid evidence="10 12">pZXPA-20-602k</plasmid>
    </source>
</reference>
<evidence type="ECO:0000313" key="12">
    <source>
        <dbReference type="Proteomes" id="UP000516786"/>
    </source>
</evidence>
<protein>
    <recommendedName>
        <fullName evidence="8">Abasic site processing protein</fullName>
        <ecNumber evidence="8">3.4.-.-</ecNumber>
    </recommendedName>
</protein>
<dbReference type="EMBL" id="NBWC01000049">
    <property type="protein sequence ID" value="ORL58745.1"/>
    <property type="molecule type" value="Genomic_DNA"/>
</dbReference>
<evidence type="ECO:0000256" key="7">
    <source>
        <dbReference type="ARBA" id="ARBA00023239"/>
    </source>
</evidence>
<dbReference type="PANTHER" id="PTHR13604:SF0">
    <property type="entry name" value="ABASIC SITE PROCESSING PROTEIN HMCES"/>
    <property type="match status" value="1"/>
</dbReference>
<dbReference type="GO" id="GO:0003697">
    <property type="term" value="F:single-stranded DNA binding"/>
    <property type="evidence" value="ECO:0007669"/>
    <property type="project" value="InterPro"/>
</dbReference>
<evidence type="ECO:0000313" key="9">
    <source>
        <dbReference type="EMBL" id="ORL58745.1"/>
    </source>
</evidence>
<dbReference type="GO" id="GO:0006508">
    <property type="term" value="P:proteolysis"/>
    <property type="evidence" value="ECO:0007669"/>
    <property type="project" value="UniProtKB-KW"/>
</dbReference>
<dbReference type="InterPro" id="IPR036590">
    <property type="entry name" value="SRAP-like"/>
</dbReference>
<gene>
    <name evidence="9" type="ORF">B7H17_24760</name>
    <name evidence="10" type="ORF">ID616_29830</name>
</gene>
<evidence type="ECO:0000256" key="8">
    <source>
        <dbReference type="RuleBase" id="RU364100"/>
    </source>
</evidence>
<dbReference type="PANTHER" id="PTHR13604">
    <property type="entry name" value="DC12-RELATED"/>
    <property type="match status" value="1"/>
</dbReference>
<evidence type="ECO:0000256" key="2">
    <source>
        <dbReference type="ARBA" id="ARBA00022670"/>
    </source>
</evidence>
<organism evidence="9 11">
    <name type="scientific">Pseudomonas putida</name>
    <name type="common">Arthrobacter siderocapsulatus</name>
    <dbReference type="NCBI Taxonomy" id="303"/>
    <lineage>
        <taxon>Bacteria</taxon>
        <taxon>Pseudomonadati</taxon>
        <taxon>Pseudomonadota</taxon>
        <taxon>Gammaproteobacteria</taxon>
        <taxon>Pseudomonadales</taxon>
        <taxon>Pseudomonadaceae</taxon>
        <taxon>Pseudomonas</taxon>
    </lineage>
</organism>
<keyword evidence="2 8" id="KW-0645">Protease</keyword>
<dbReference type="GO" id="GO:0106300">
    <property type="term" value="P:protein-DNA covalent cross-linking repair"/>
    <property type="evidence" value="ECO:0007669"/>
    <property type="project" value="InterPro"/>
</dbReference>
<dbReference type="AlphaFoldDB" id="A0A1X0ZX55"/>
<dbReference type="Proteomes" id="UP000516786">
    <property type="component" value="Plasmid pZXPA-20-602k"/>
</dbReference>
<dbReference type="Pfam" id="PF02586">
    <property type="entry name" value="SRAP"/>
    <property type="match status" value="1"/>
</dbReference>
<proteinExistence type="inferred from homology"/>
<evidence type="ECO:0000256" key="5">
    <source>
        <dbReference type="ARBA" id="ARBA00023124"/>
    </source>
</evidence>
<dbReference type="EC" id="3.4.-.-" evidence="8"/>
<dbReference type="SUPFAM" id="SSF143081">
    <property type="entry name" value="BB1717-like"/>
    <property type="match status" value="1"/>
</dbReference>
<keyword evidence="7" id="KW-0456">Lyase</keyword>
<evidence type="ECO:0000256" key="3">
    <source>
        <dbReference type="ARBA" id="ARBA00022763"/>
    </source>
</evidence>
<keyword evidence="3" id="KW-0227">DNA damage</keyword>
<dbReference type="InterPro" id="IPR003738">
    <property type="entry name" value="SRAP"/>
</dbReference>
<dbReference type="RefSeq" id="WP_084851762.1">
    <property type="nucleotide sequence ID" value="NZ_CP061724.1"/>
</dbReference>
<keyword evidence="10" id="KW-0614">Plasmid</keyword>